<evidence type="ECO:0000256" key="6">
    <source>
        <dbReference type="SAM" id="MobiDB-lite"/>
    </source>
</evidence>
<dbReference type="CDD" id="cd02435">
    <property type="entry name" value="CCC1"/>
    <property type="match status" value="1"/>
</dbReference>
<evidence type="ECO:0000256" key="2">
    <source>
        <dbReference type="ARBA" id="ARBA00007049"/>
    </source>
</evidence>
<dbReference type="Pfam" id="PF01988">
    <property type="entry name" value="VIT1"/>
    <property type="match status" value="1"/>
</dbReference>
<evidence type="ECO:0000256" key="3">
    <source>
        <dbReference type="ARBA" id="ARBA00022692"/>
    </source>
</evidence>
<dbReference type="InterPro" id="IPR008217">
    <property type="entry name" value="Ccc1_fam"/>
</dbReference>
<sequence>MSLAFLKNLAFPKDKQQVQGGTCPTRHPPFDFETNRAEERQPPSPALAQKRSEGSWLSCESSVDLEAQKLPPQSSTSSLQKCKPESKRRFQFKPSPRMISDAIIGLSDGMTVPFALTAGLASLGDTRLVVLGGLAELIAGAISMGLGGLLGAKSEAESYNATVSQTKKMMETNEASVIVQEVLGRYRVPTPTIRDIFDSLKKNPEELLEFLMRFHHQMPEPEGSRPFVCAATIALGYFFGGFIPLLPYLCVKRNEVMIGLWWSISVMAVALFTFGWVKTGVVVGWRGGENIRQALKSAVQMLVIGGVAAGAAVGLVRAMNHG</sequence>
<comment type="subcellular location">
    <subcellularLocation>
        <location evidence="1">Endomembrane system</location>
        <topology evidence="1">Multi-pass membrane protein</topology>
    </subcellularLocation>
</comment>
<feature type="region of interest" description="Disordered" evidence="6">
    <location>
        <begin position="14"/>
        <end position="54"/>
    </location>
</feature>
<evidence type="ECO:0000313" key="9">
    <source>
        <dbReference type="Proteomes" id="UP000664521"/>
    </source>
</evidence>
<feature type="transmembrane region" description="Helical" evidence="7">
    <location>
        <begin position="258"/>
        <end position="277"/>
    </location>
</feature>
<evidence type="ECO:0000256" key="4">
    <source>
        <dbReference type="ARBA" id="ARBA00022989"/>
    </source>
</evidence>
<keyword evidence="3 7" id="KW-0812">Transmembrane</keyword>
<reference evidence="8" key="1">
    <citation type="submission" date="2021-03" db="EMBL/GenBank/DDBJ databases">
        <authorList>
            <person name="Tagirdzhanova G."/>
        </authorList>
    </citation>
    <scope>NUCLEOTIDE SEQUENCE</scope>
</reference>
<keyword evidence="5 7" id="KW-0472">Membrane</keyword>
<dbReference type="PANTHER" id="PTHR31851">
    <property type="entry name" value="FE(2+)/MN(2+) TRANSPORTER PCL1"/>
    <property type="match status" value="1"/>
</dbReference>
<name>A0A8H3FMH3_9LECA</name>
<dbReference type="Proteomes" id="UP000664521">
    <property type="component" value="Unassembled WGS sequence"/>
</dbReference>
<dbReference type="GO" id="GO:0030026">
    <property type="term" value="P:intracellular manganese ion homeostasis"/>
    <property type="evidence" value="ECO:0007669"/>
    <property type="project" value="InterPro"/>
</dbReference>
<gene>
    <name evidence="8" type="ORF">HETSPECPRED_006558</name>
</gene>
<feature type="region of interest" description="Disordered" evidence="6">
    <location>
        <begin position="67"/>
        <end position="87"/>
    </location>
</feature>
<dbReference type="GO" id="GO:0012505">
    <property type="term" value="C:endomembrane system"/>
    <property type="evidence" value="ECO:0007669"/>
    <property type="project" value="UniProtKB-SubCell"/>
</dbReference>
<comment type="caution">
    <text evidence="8">The sequence shown here is derived from an EMBL/GenBank/DDBJ whole genome shotgun (WGS) entry which is preliminary data.</text>
</comment>
<feature type="transmembrane region" description="Helical" evidence="7">
    <location>
        <begin position="128"/>
        <end position="150"/>
    </location>
</feature>
<dbReference type="GO" id="GO:0005384">
    <property type="term" value="F:manganese ion transmembrane transporter activity"/>
    <property type="evidence" value="ECO:0007669"/>
    <property type="project" value="InterPro"/>
</dbReference>
<protein>
    <recommendedName>
        <fullName evidence="10">Protein CCC1</fullName>
    </recommendedName>
</protein>
<comment type="similarity">
    <text evidence="2">Belongs to the CCC1 family.</text>
</comment>
<feature type="transmembrane region" description="Helical" evidence="7">
    <location>
        <begin position="227"/>
        <end position="246"/>
    </location>
</feature>
<keyword evidence="4 7" id="KW-1133">Transmembrane helix</keyword>
<evidence type="ECO:0000313" key="8">
    <source>
        <dbReference type="EMBL" id="CAF9927331.1"/>
    </source>
</evidence>
<accession>A0A8H3FMH3</accession>
<feature type="compositionally biased region" description="Basic and acidic residues" evidence="6">
    <location>
        <begin position="28"/>
        <end position="41"/>
    </location>
</feature>
<evidence type="ECO:0000256" key="1">
    <source>
        <dbReference type="ARBA" id="ARBA00004127"/>
    </source>
</evidence>
<feature type="transmembrane region" description="Helical" evidence="7">
    <location>
        <begin position="298"/>
        <end position="319"/>
    </location>
</feature>
<evidence type="ECO:0000256" key="5">
    <source>
        <dbReference type="ARBA" id="ARBA00023136"/>
    </source>
</evidence>
<keyword evidence="9" id="KW-1185">Reference proteome</keyword>
<proteinExistence type="inferred from homology"/>
<dbReference type="EMBL" id="CAJPDS010000044">
    <property type="protein sequence ID" value="CAF9927331.1"/>
    <property type="molecule type" value="Genomic_DNA"/>
</dbReference>
<evidence type="ECO:0008006" key="10">
    <source>
        <dbReference type="Google" id="ProtNLM"/>
    </source>
</evidence>
<evidence type="ECO:0000256" key="7">
    <source>
        <dbReference type="SAM" id="Phobius"/>
    </source>
</evidence>
<feature type="transmembrane region" description="Helical" evidence="7">
    <location>
        <begin position="98"/>
        <end position="116"/>
    </location>
</feature>
<feature type="compositionally biased region" description="Polar residues" evidence="6">
    <location>
        <begin position="71"/>
        <end position="80"/>
    </location>
</feature>
<dbReference type="OrthoDB" id="73465at2759"/>
<organism evidence="8 9">
    <name type="scientific">Heterodermia speciosa</name>
    <dbReference type="NCBI Taxonomy" id="116794"/>
    <lineage>
        <taxon>Eukaryota</taxon>
        <taxon>Fungi</taxon>
        <taxon>Dikarya</taxon>
        <taxon>Ascomycota</taxon>
        <taxon>Pezizomycotina</taxon>
        <taxon>Lecanoromycetes</taxon>
        <taxon>OSLEUM clade</taxon>
        <taxon>Lecanoromycetidae</taxon>
        <taxon>Caliciales</taxon>
        <taxon>Physciaceae</taxon>
        <taxon>Heterodermia</taxon>
    </lineage>
</organism>
<dbReference type="AlphaFoldDB" id="A0A8H3FMH3"/>